<evidence type="ECO:0000313" key="2">
    <source>
        <dbReference type="Proteomes" id="UP001163603"/>
    </source>
</evidence>
<sequence>MKVLKQAEAMGKPGLLEIYGREDIFIFTLNQPVFVPHWTKFDTSNLSSYLSASYDWTPVGSG</sequence>
<evidence type="ECO:0000313" key="1">
    <source>
        <dbReference type="EMBL" id="KAJ0017423.1"/>
    </source>
</evidence>
<accession>A0ACC0XII5</accession>
<proteinExistence type="predicted"/>
<reference evidence="2" key="1">
    <citation type="journal article" date="2023" name="G3 (Bethesda)">
        <title>Genome assembly and association tests identify interacting loci associated with vigor, precocity, and sex in interspecific pistachio rootstocks.</title>
        <authorList>
            <person name="Palmer W."/>
            <person name="Jacygrad E."/>
            <person name="Sagayaradj S."/>
            <person name="Cavanaugh K."/>
            <person name="Han R."/>
            <person name="Bertier L."/>
            <person name="Beede B."/>
            <person name="Kafkas S."/>
            <person name="Golino D."/>
            <person name="Preece J."/>
            <person name="Michelmore R."/>
        </authorList>
    </citation>
    <scope>NUCLEOTIDE SEQUENCE [LARGE SCALE GENOMIC DNA]</scope>
</reference>
<keyword evidence="2" id="KW-1185">Reference proteome</keyword>
<organism evidence="1 2">
    <name type="scientific">Pistacia integerrima</name>
    <dbReference type="NCBI Taxonomy" id="434235"/>
    <lineage>
        <taxon>Eukaryota</taxon>
        <taxon>Viridiplantae</taxon>
        <taxon>Streptophyta</taxon>
        <taxon>Embryophyta</taxon>
        <taxon>Tracheophyta</taxon>
        <taxon>Spermatophyta</taxon>
        <taxon>Magnoliopsida</taxon>
        <taxon>eudicotyledons</taxon>
        <taxon>Gunneridae</taxon>
        <taxon>Pentapetalae</taxon>
        <taxon>rosids</taxon>
        <taxon>malvids</taxon>
        <taxon>Sapindales</taxon>
        <taxon>Anacardiaceae</taxon>
        <taxon>Pistacia</taxon>
    </lineage>
</organism>
<protein>
    <submittedName>
        <fullName evidence="1">Uncharacterized protein</fullName>
    </submittedName>
</protein>
<dbReference type="EMBL" id="CM047747">
    <property type="protein sequence ID" value="KAJ0017423.1"/>
    <property type="molecule type" value="Genomic_DNA"/>
</dbReference>
<comment type="caution">
    <text evidence="1">The sequence shown here is derived from an EMBL/GenBank/DDBJ whole genome shotgun (WGS) entry which is preliminary data.</text>
</comment>
<name>A0ACC0XII5_9ROSI</name>
<dbReference type="Proteomes" id="UP001163603">
    <property type="component" value="Chromosome 12"/>
</dbReference>
<gene>
    <name evidence="1" type="ORF">Pint_11329</name>
</gene>